<protein>
    <recommendedName>
        <fullName evidence="4">DUF7356 domain-containing protein</fullName>
    </recommendedName>
</protein>
<gene>
    <name evidence="5" type="ORF">VNO78_15502</name>
</gene>
<proteinExistence type="predicted"/>
<dbReference type="PANTHER" id="PTHR34200:SF2">
    <property type="entry name" value="TRANSMEMBRANE PROTEIN"/>
    <property type="match status" value="1"/>
</dbReference>
<evidence type="ECO:0000259" key="4">
    <source>
        <dbReference type="Pfam" id="PF24053"/>
    </source>
</evidence>
<dbReference type="EMBL" id="JAYMYS010000004">
    <property type="protein sequence ID" value="KAK7394961.1"/>
    <property type="molecule type" value="Genomic_DNA"/>
</dbReference>
<feature type="region of interest" description="Disordered" evidence="1">
    <location>
        <begin position="305"/>
        <end position="333"/>
    </location>
</feature>
<feature type="signal peptide" evidence="3">
    <location>
        <begin position="1"/>
        <end position="22"/>
    </location>
</feature>
<evidence type="ECO:0000256" key="2">
    <source>
        <dbReference type="SAM" id="Phobius"/>
    </source>
</evidence>
<feature type="compositionally biased region" description="Basic and acidic residues" evidence="1">
    <location>
        <begin position="98"/>
        <end position="111"/>
    </location>
</feature>
<evidence type="ECO:0000313" key="6">
    <source>
        <dbReference type="Proteomes" id="UP001386955"/>
    </source>
</evidence>
<keyword evidence="6" id="KW-1185">Reference proteome</keyword>
<keyword evidence="2" id="KW-1133">Transmembrane helix</keyword>
<evidence type="ECO:0000313" key="5">
    <source>
        <dbReference type="EMBL" id="KAK7394961.1"/>
    </source>
</evidence>
<feature type="chain" id="PRO_5042985406" description="DUF7356 domain-containing protein" evidence="3">
    <location>
        <begin position="23"/>
        <end position="333"/>
    </location>
</feature>
<keyword evidence="2" id="KW-0472">Membrane</keyword>
<feature type="transmembrane region" description="Helical" evidence="2">
    <location>
        <begin position="236"/>
        <end position="256"/>
    </location>
</feature>
<feature type="region of interest" description="Disordered" evidence="1">
    <location>
        <begin position="32"/>
        <end position="126"/>
    </location>
</feature>
<evidence type="ECO:0000256" key="1">
    <source>
        <dbReference type="SAM" id="MobiDB-lite"/>
    </source>
</evidence>
<keyword evidence="3" id="KW-0732">Signal</keyword>
<accession>A0AAN9XJY5</accession>
<evidence type="ECO:0000256" key="3">
    <source>
        <dbReference type="SAM" id="SignalP"/>
    </source>
</evidence>
<organism evidence="5 6">
    <name type="scientific">Psophocarpus tetragonolobus</name>
    <name type="common">Winged bean</name>
    <name type="synonym">Dolichos tetragonolobus</name>
    <dbReference type="NCBI Taxonomy" id="3891"/>
    <lineage>
        <taxon>Eukaryota</taxon>
        <taxon>Viridiplantae</taxon>
        <taxon>Streptophyta</taxon>
        <taxon>Embryophyta</taxon>
        <taxon>Tracheophyta</taxon>
        <taxon>Spermatophyta</taxon>
        <taxon>Magnoliopsida</taxon>
        <taxon>eudicotyledons</taxon>
        <taxon>Gunneridae</taxon>
        <taxon>Pentapetalae</taxon>
        <taxon>rosids</taxon>
        <taxon>fabids</taxon>
        <taxon>Fabales</taxon>
        <taxon>Fabaceae</taxon>
        <taxon>Papilionoideae</taxon>
        <taxon>50 kb inversion clade</taxon>
        <taxon>NPAAA clade</taxon>
        <taxon>indigoferoid/millettioid clade</taxon>
        <taxon>Phaseoleae</taxon>
        <taxon>Psophocarpus</taxon>
    </lineage>
</organism>
<feature type="compositionally biased region" description="Basic and acidic residues" evidence="1">
    <location>
        <begin position="32"/>
        <end position="52"/>
    </location>
</feature>
<name>A0AAN9XJY5_PSOTE</name>
<comment type="caution">
    <text evidence="5">The sequence shown here is derived from an EMBL/GenBank/DDBJ whole genome shotgun (WGS) entry which is preliminary data.</text>
</comment>
<sequence length="333" mass="36937">MRTHTLLTLFLLSLMMSDVSDAFFPRKLRDLIAPDPTNKKTKDPDPVDETKMVKKNVAISPVPEPQPLPKVENQNDDKKRNNNSPSPVSVSPPSKKNHGGDQGKKKVKQETDGMEVSHSSTNETCEGHNKCTDEGHMLACILETDSKYLIVLVHNGGDGIIKVRLRTDFENILQGVEVEKNKTEKVNITWSSSGSTQLTLNAGKADCVLHVITRTPEENFFLRLPSYDKILTPVNGAYFVIVMVLFSGATWACCACKKKRHDEIPYQELEMALPESVSATNVESAEGWDQDWDDDWDDNVAVKSPAAHAGSISANGLTSRSSNKDGWENNWDD</sequence>
<keyword evidence="2" id="KW-0812">Transmembrane</keyword>
<dbReference type="AlphaFoldDB" id="A0AAN9XJY5"/>
<reference evidence="5 6" key="1">
    <citation type="submission" date="2024-01" db="EMBL/GenBank/DDBJ databases">
        <title>The genomes of 5 underutilized Papilionoideae crops provide insights into root nodulation and disease resistanc.</title>
        <authorList>
            <person name="Jiang F."/>
        </authorList>
    </citation>
    <scope>NUCLEOTIDE SEQUENCE [LARGE SCALE GENOMIC DNA]</scope>
    <source>
        <strain evidence="5">DUOXIRENSHENG_FW03</strain>
        <tissue evidence="5">Leaves</tissue>
    </source>
</reference>
<dbReference type="Proteomes" id="UP001386955">
    <property type="component" value="Unassembled WGS sequence"/>
</dbReference>
<feature type="compositionally biased region" description="Low complexity" evidence="1">
    <location>
        <begin position="82"/>
        <end position="94"/>
    </location>
</feature>
<feature type="domain" description="DUF7356" evidence="4">
    <location>
        <begin position="117"/>
        <end position="211"/>
    </location>
</feature>
<feature type="compositionally biased region" description="Polar residues" evidence="1">
    <location>
        <begin position="312"/>
        <end position="321"/>
    </location>
</feature>
<dbReference type="PANTHER" id="PTHR34200">
    <property type="entry name" value="DENTIN SIALOPHOSPHOPROTEIN-LIKE ISOFORM X1"/>
    <property type="match status" value="1"/>
</dbReference>
<dbReference type="Pfam" id="PF24053">
    <property type="entry name" value="DUF7356"/>
    <property type="match status" value="1"/>
</dbReference>
<dbReference type="InterPro" id="IPR055780">
    <property type="entry name" value="DUF7356"/>
</dbReference>